<dbReference type="OrthoDB" id="268593at2759"/>
<evidence type="ECO:0000256" key="7">
    <source>
        <dbReference type="ARBA" id="ARBA00023004"/>
    </source>
</evidence>
<keyword evidence="7" id="KW-0408">Iron</keyword>
<dbReference type="AlphaFoldDB" id="A0A668AUZ9"/>
<keyword evidence="9" id="KW-0496">Mitochondrion</keyword>
<comment type="similarity">
    <text evidence="2">Belongs to the adrenodoxin/putidaredoxin family.</text>
</comment>
<evidence type="ECO:0000256" key="1">
    <source>
        <dbReference type="ARBA" id="ARBA00004305"/>
    </source>
</evidence>
<keyword evidence="4" id="KW-0001">2Fe-2S</keyword>
<keyword evidence="13" id="KW-1185">Reference proteome</keyword>
<reference evidence="12" key="1">
    <citation type="submission" date="2019-06" db="EMBL/GenBank/DDBJ databases">
        <authorList>
            <consortium name="Wellcome Sanger Institute Data Sharing"/>
        </authorList>
    </citation>
    <scope>NUCLEOTIDE SEQUENCE [LARGE SCALE GENOMIC DNA]</scope>
</reference>
<dbReference type="Ensembl" id="ENSMMDT00005054277.1">
    <property type="protein sequence ID" value="ENSMMDP00005053244.1"/>
    <property type="gene ID" value="ENSMMDG00005023938.1"/>
</dbReference>
<dbReference type="GeneID" id="115379487"/>
<dbReference type="PRINTS" id="PR00355">
    <property type="entry name" value="ADRENODOXIN"/>
</dbReference>
<evidence type="ECO:0000256" key="8">
    <source>
        <dbReference type="ARBA" id="ARBA00023014"/>
    </source>
</evidence>
<dbReference type="Pfam" id="PF00111">
    <property type="entry name" value="Fer2"/>
    <property type="match status" value="1"/>
</dbReference>
<reference evidence="12" key="3">
    <citation type="submission" date="2025-09" db="UniProtKB">
        <authorList>
            <consortium name="Ensembl"/>
        </authorList>
    </citation>
    <scope>IDENTIFICATION</scope>
</reference>
<sequence length="176" mass="18811">MSAARRLLRFNPRLLQSRTNKRTAAVTGAAATPPHTSVGNAVLFSGSAQCRRPEGRVTVHFINRDGQKITTSGAEGDSLLDVVVDQKLDIPGYGACEGTLACSTCHLILEQEVYDQLGHIIDEEQDMLDLAYGLTETSRLGCQVCLSRSLEGATVRVPAGLFDMRRADSSGSSSSA</sequence>
<dbReference type="GO" id="GO:0005759">
    <property type="term" value="C:mitochondrial matrix"/>
    <property type="evidence" value="ECO:0007669"/>
    <property type="project" value="UniProtKB-SubCell"/>
</dbReference>
<evidence type="ECO:0000256" key="2">
    <source>
        <dbReference type="ARBA" id="ARBA00010914"/>
    </source>
</evidence>
<keyword evidence="8" id="KW-0411">Iron-sulfur</keyword>
<evidence type="ECO:0000313" key="12">
    <source>
        <dbReference type="Ensembl" id="ENSMMDP00005053244.1"/>
    </source>
</evidence>
<evidence type="ECO:0000256" key="5">
    <source>
        <dbReference type="ARBA" id="ARBA00022723"/>
    </source>
</evidence>
<comment type="cofactor">
    <cofactor evidence="10">
        <name>[2Fe-2S] cluster</name>
        <dbReference type="ChEBI" id="CHEBI:190135"/>
    </cofactor>
</comment>
<dbReference type="Proteomes" id="UP000472263">
    <property type="component" value="Chromosome 21"/>
</dbReference>
<name>A0A668AUZ9_9TELE</name>
<accession>A0A668AUZ9</accession>
<dbReference type="FunFam" id="3.10.20.30:FF:000013">
    <property type="entry name" value="Adrenodoxin, mitochondrial"/>
    <property type="match status" value="1"/>
</dbReference>
<feature type="domain" description="2Fe-2S ferredoxin-type" evidence="11">
    <location>
        <begin position="57"/>
        <end position="161"/>
    </location>
</feature>
<dbReference type="GO" id="GO:0046872">
    <property type="term" value="F:metal ion binding"/>
    <property type="evidence" value="ECO:0007669"/>
    <property type="project" value="UniProtKB-KW"/>
</dbReference>
<keyword evidence="3" id="KW-0813">Transport</keyword>
<dbReference type="InParanoid" id="A0A668AUZ9"/>
<keyword evidence="5" id="KW-0479">Metal-binding</keyword>
<evidence type="ECO:0000256" key="3">
    <source>
        <dbReference type="ARBA" id="ARBA00022448"/>
    </source>
</evidence>
<dbReference type="InterPro" id="IPR001055">
    <property type="entry name" value="Adrenodoxin-like"/>
</dbReference>
<evidence type="ECO:0000256" key="6">
    <source>
        <dbReference type="ARBA" id="ARBA00022982"/>
    </source>
</evidence>
<dbReference type="PROSITE" id="PS00814">
    <property type="entry name" value="ADX"/>
    <property type="match status" value="1"/>
</dbReference>
<dbReference type="CDD" id="cd00207">
    <property type="entry name" value="fer2"/>
    <property type="match status" value="1"/>
</dbReference>
<reference evidence="12" key="2">
    <citation type="submission" date="2025-08" db="UniProtKB">
        <authorList>
            <consortium name="Ensembl"/>
        </authorList>
    </citation>
    <scope>IDENTIFICATION</scope>
</reference>
<dbReference type="GeneTree" id="ENSGT00940000156916"/>
<dbReference type="PANTHER" id="PTHR23426:SF75">
    <property type="entry name" value="ADRENODOXIN"/>
    <property type="match status" value="1"/>
</dbReference>
<dbReference type="PANTHER" id="PTHR23426">
    <property type="entry name" value="FERREDOXIN/ADRENODOXIN"/>
    <property type="match status" value="1"/>
</dbReference>
<evidence type="ECO:0000256" key="4">
    <source>
        <dbReference type="ARBA" id="ARBA00022714"/>
    </source>
</evidence>
<dbReference type="RefSeq" id="XP_029936057.1">
    <property type="nucleotide sequence ID" value="XM_030080197.1"/>
</dbReference>
<dbReference type="InterPro" id="IPR001041">
    <property type="entry name" value="2Fe-2S_ferredoxin-type"/>
</dbReference>
<dbReference type="SUPFAM" id="SSF54292">
    <property type="entry name" value="2Fe-2S ferredoxin-like"/>
    <property type="match status" value="1"/>
</dbReference>
<dbReference type="PROSITE" id="PS51085">
    <property type="entry name" value="2FE2S_FER_2"/>
    <property type="match status" value="1"/>
</dbReference>
<gene>
    <name evidence="12" type="primary">LOC115379487</name>
</gene>
<evidence type="ECO:0000256" key="10">
    <source>
        <dbReference type="ARBA" id="ARBA00034078"/>
    </source>
</evidence>
<dbReference type="InterPro" id="IPR018298">
    <property type="entry name" value="Adrenodoxin_Fe-S_BS"/>
</dbReference>
<proteinExistence type="inferred from homology"/>
<dbReference type="GO" id="GO:0009055">
    <property type="term" value="F:electron transfer activity"/>
    <property type="evidence" value="ECO:0007669"/>
    <property type="project" value="TreeGrafter"/>
</dbReference>
<dbReference type="GO" id="GO:0051537">
    <property type="term" value="F:2 iron, 2 sulfur cluster binding"/>
    <property type="evidence" value="ECO:0007669"/>
    <property type="project" value="UniProtKB-KW"/>
</dbReference>
<dbReference type="GO" id="GO:0140647">
    <property type="term" value="P:P450-containing electron transport chain"/>
    <property type="evidence" value="ECO:0007669"/>
    <property type="project" value="InterPro"/>
</dbReference>
<dbReference type="InterPro" id="IPR012675">
    <property type="entry name" value="Beta-grasp_dom_sf"/>
</dbReference>
<evidence type="ECO:0000259" key="11">
    <source>
        <dbReference type="PROSITE" id="PS51085"/>
    </source>
</evidence>
<comment type="subcellular location">
    <subcellularLocation>
        <location evidence="1">Mitochondrion matrix</location>
    </subcellularLocation>
</comment>
<dbReference type="Gene3D" id="3.10.20.30">
    <property type="match status" value="1"/>
</dbReference>
<dbReference type="InterPro" id="IPR036010">
    <property type="entry name" value="2Fe-2S_ferredoxin-like_sf"/>
</dbReference>
<evidence type="ECO:0000256" key="9">
    <source>
        <dbReference type="ARBA" id="ARBA00023128"/>
    </source>
</evidence>
<evidence type="ECO:0000313" key="13">
    <source>
        <dbReference type="Proteomes" id="UP000472263"/>
    </source>
</evidence>
<protein>
    <submittedName>
        <fullName evidence="12">Adrenodoxin-like</fullName>
    </submittedName>
</protein>
<keyword evidence="6" id="KW-0249">Electron transport</keyword>
<organism evidence="12 13">
    <name type="scientific">Myripristis murdjan</name>
    <name type="common">pinecone soldierfish</name>
    <dbReference type="NCBI Taxonomy" id="586833"/>
    <lineage>
        <taxon>Eukaryota</taxon>
        <taxon>Metazoa</taxon>
        <taxon>Chordata</taxon>
        <taxon>Craniata</taxon>
        <taxon>Vertebrata</taxon>
        <taxon>Euteleostomi</taxon>
        <taxon>Actinopterygii</taxon>
        <taxon>Neopterygii</taxon>
        <taxon>Teleostei</taxon>
        <taxon>Neoteleostei</taxon>
        <taxon>Acanthomorphata</taxon>
        <taxon>Holocentriformes</taxon>
        <taxon>Holocentridae</taxon>
        <taxon>Myripristis</taxon>
    </lineage>
</organism>